<dbReference type="GO" id="GO:0017119">
    <property type="term" value="C:Golgi transport complex"/>
    <property type="evidence" value="ECO:0007669"/>
    <property type="project" value="InterPro"/>
</dbReference>
<proteinExistence type="inferred from homology"/>
<dbReference type="PANTHER" id="PTHR31658">
    <property type="entry name" value="CONSERVED OLIGOMERIC GOLGI COMPLEX SUBUNIT 1"/>
    <property type="match status" value="1"/>
</dbReference>
<evidence type="ECO:0000313" key="9">
    <source>
        <dbReference type="EMBL" id="KAB7494837.1"/>
    </source>
</evidence>
<evidence type="ECO:0000256" key="8">
    <source>
        <dbReference type="SAM" id="MobiDB-lite"/>
    </source>
</evidence>
<dbReference type="GO" id="GO:0000139">
    <property type="term" value="C:Golgi membrane"/>
    <property type="evidence" value="ECO:0007669"/>
    <property type="project" value="UniProtKB-SubCell"/>
</dbReference>
<organism evidence="9 10">
    <name type="scientific">Armadillidium nasatum</name>
    <dbReference type="NCBI Taxonomy" id="96803"/>
    <lineage>
        <taxon>Eukaryota</taxon>
        <taxon>Metazoa</taxon>
        <taxon>Ecdysozoa</taxon>
        <taxon>Arthropoda</taxon>
        <taxon>Crustacea</taxon>
        <taxon>Multicrustacea</taxon>
        <taxon>Malacostraca</taxon>
        <taxon>Eumalacostraca</taxon>
        <taxon>Peracarida</taxon>
        <taxon>Isopoda</taxon>
        <taxon>Oniscidea</taxon>
        <taxon>Crinocheta</taxon>
        <taxon>Armadillidiidae</taxon>
        <taxon>Armadillidium</taxon>
    </lineage>
</organism>
<keyword evidence="5" id="KW-0653">Protein transport</keyword>
<gene>
    <name evidence="9" type="primary">Cog1</name>
    <name evidence="9" type="ORF">Anas_07037</name>
</gene>
<evidence type="ECO:0000256" key="6">
    <source>
        <dbReference type="ARBA" id="ARBA00023034"/>
    </source>
</evidence>
<dbReference type="InterPro" id="IPR033370">
    <property type="entry name" value="COG1"/>
</dbReference>
<comment type="similarity">
    <text evidence="2">Belongs to the COG1 family.</text>
</comment>
<evidence type="ECO:0000256" key="3">
    <source>
        <dbReference type="ARBA" id="ARBA00020978"/>
    </source>
</evidence>
<evidence type="ECO:0000313" key="10">
    <source>
        <dbReference type="Proteomes" id="UP000326759"/>
    </source>
</evidence>
<dbReference type="AlphaFoldDB" id="A0A5N5SLK4"/>
<dbReference type="EMBL" id="SEYY01023488">
    <property type="protein sequence ID" value="KAB7494837.1"/>
    <property type="molecule type" value="Genomic_DNA"/>
</dbReference>
<keyword evidence="4" id="KW-0813">Transport</keyword>
<dbReference type="GO" id="GO:0015031">
    <property type="term" value="P:protein transport"/>
    <property type="evidence" value="ECO:0007669"/>
    <property type="project" value="UniProtKB-KW"/>
</dbReference>
<keyword evidence="6" id="KW-0333">Golgi apparatus</keyword>
<evidence type="ECO:0000256" key="7">
    <source>
        <dbReference type="ARBA" id="ARBA00023136"/>
    </source>
</evidence>
<reference evidence="9 10" key="1">
    <citation type="journal article" date="2019" name="PLoS Biol.">
        <title>Sex chromosomes control vertical transmission of feminizing Wolbachia symbionts in an isopod.</title>
        <authorList>
            <person name="Becking T."/>
            <person name="Chebbi M.A."/>
            <person name="Giraud I."/>
            <person name="Moumen B."/>
            <person name="Laverre T."/>
            <person name="Caubet Y."/>
            <person name="Peccoud J."/>
            <person name="Gilbert C."/>
            <person name="Cordaux R."/>
        </authorList>
    </citation>
    <scope>NUCLEOTIDE SEQUENCE [LARGE SCALE GENOMIC DNA]</scope>
    <source>
        <strain evidence="9">ANa2</strain>
        <tissue evidence="9">Whole body excluding digestive tract and cuticle</tissue>
    </source>
</reference>
<evidence type="ECO:0000256" key="2">
    <source>
        <dbReference type="ARBA" id="ARBA00006653"/>
    </source>
</evidence>
<evidence type="ECO:0000256" key="4">
    <source>
        <dbReference type="ARBA" id="ARBA00022448"/>
    </source>
</evidence>
<comment type="subcellular location">
    <subcellularLocation>
        <location evidence="1">Golgi apparatus membrane</location>
        <topology evidence="1">Peripheral membrane protein</topology>
    </subcellularLocation>
</comment>
<evidence type="ECO:0000256" key="1">
    <source>
        <dbReference type="ARBA" id="ARBA00004395"/>
    </source>
</evidence>
<protein>
    <recommendedName>
        <fullName evidence="3">Conserved oligomeric Golgi complex subunit 1</fullName>
    </recommendedName>
</protein>
<dbReference type="Proteomes" id="UP000326759">
    <property type="component" value="Unassembled WGS sequence"/>
</dbReference>
<feature type="region of interest" description="Disordered" evidence="8">
    <location>
        <begin position="724"/>
        <end position="749"/>
    </location>
</feature>
<dbReference type="OrthoDB" id="46189at2759"/>
<dbReference type="Pfam" id="PF08700">
    <property type="entry name" value="VPS51_Exo84_N"/>
    <property type="match status" value="1"/>
</dbReference>
<keyword evidence="10" id="KW-1185">Reference proteome</keyword>
<comment type="caution">
    <text evidence="9">The sequence shown here is derived from an EMBL/GenBank/DDBJ whole genome shotgun (WGS) entry which is preliminary data.</text>
</comment>
<accession>A0A5N5SLK4</accession>
<name>A0A5N5SLK4_9CRUS</name>
<dbReference type="GO" id="GO:0006891">
    <property type="term" value="P:intra-Golgi vesicle-mediated transport"/>
    <property type="evidence" value="ECO:0007669"/>
    <property type="project" value="InterPro"/>
</dbReference>
<keyword evidence="7" id="KW-0472">Membrane</keyword>
<evidence type="ECO:0000256" key="5">
    <source>
        <dbReference type="ARBA" id="ARBA00022927"/>
    </source>
</evidence>
<sequence length="761" mass="84860">MKEMTMTPDNDVNAIFEKHSVKEIEDILKKMRSDIERKKEDLRIMVGERYRDLIEAADTISEMRNSAEAVCKNIERMEGLCESLQQRGLIGFKTKMSTSVDNSSRMLGSTHQYSIAVQVKLLVDVPEILWELTEKREYLDAAKLLLLAQQTHTALQLSPNANDILEKFPVISRQWSNISQFRSTITKGCTFLIKNEVENYEQVVNAVAAMTFIEGCDMKTSLKQVLDLRKSSLLSTLTMISILLGQASFSPWSAVVREESKKQAQNIIKKELNLVAESVRQMVQNFIVDIKENAKICMEESDISDFLWSESMSDLPDQNMWLTLNSKNSFEAPEKIVNAVEDFGKVSSSQSEKEDALQDYTLLLEFLEKETLIVFKRFVDDVCKIAMSQFSSLEENLDILCEESVNSVSTPKTTVIVIISRLCQAVPIVCHQLKTCANASLLGSQETARRVGLGLQSDTNTWTELNNFFLEKCTFLMTKYLSITSRIFGKKLRCEINKSVESANPENLLLLFPTWDQVKIEEENEGGRIVESTVSVPGSPSPALLKALMGVCTSVNSVCAHTIPRTSQMQLVSSLCSEIKCSYDGHSDNVNQSTALQLIFDLKLIQNILLPRESKEINSKISSLIQDFESRIDPFDLDVLSPHISSKVKMASQKVLALMGTIIPREKQPLTMKGSSASSNNNMLPIVPSVEIPRFSNVPLPPSASSRKTSIMNTIALEKQLKSSLESSSSASSRDTSTSVTSSKSTASSIFSAMSSSWFGS</sequence>
<dbReference type="PANTHER" id="PTHR31658:SF0">
    <property type="entry name" value="CONSERVED OLIGOMERIC GOLGI COMPLEX SUBUNIT 1"/>
    <property type="match status" value="1"/>
</dbReference>